<accession>S4PPF5</accession>
<dbReference type="EMBL" id="BASH01000002">
    <property type="protein sequence ID" value="GAD16430.1"/>
    <property type="molecule type" value="Genomic_DNA"/>
</dbReference>
<dbReference type="PATRIC" id="fig|1423780.4.peg.274"/>
<evidence type="ECO:0000313" key="2">
    <source>
        <dbReference type="Proteomes" id="UP000016361"/>
    </source>
</evidence>
<protein>
    <submittedName>
        <fullName evidence="1">Uncharacterized protein</fullName>
    </submittedName>
</protein>
<reference evidence="2" key="1">
    <citation type="journal article" date="2013" name="Genome Announc.">
        <title>Draft Genome Sequence of D-Branched-Chain Amino Acid Producer Lactobacillus otakiensis JCM 15040T, Isolated from a Traditional Japanese Pickle.</title>
        <authorList>
            <person name="Doi K."/>
            <person name="Mori K."/>
            <person name="Mutaguchi Y."/>
            <person name="Tashiro K."/>
            <person name="Fujino Y."/>
            <person name="Ohmori T."/>
            <person name="Kuhara S."/>
            <person name="Ohshima T."/>
        </authorList>
    </citation>
    <scope>NUCLEOTIDE SEQUENCE [LARGE SCALE GENOMIC DNA]</scope>
    <source>
        <strain evidence="2">JCM 15040</strain>
    </source>
</reference>
<comment type="caution">
    <text evidence="1">The sequence shown here is derived from an EMBL/GenBank/DDBJ whole genome shotgun (WGS) entry which is preliminary data.</text>
</comment>
<gene>
    <name evidence="1" type="ORF">LOT_0968</name>
</gene>
<dbReference type="GeneID" id="301049012"/>
<sequence length="52" mass="5904">MQDNKQIKTTFIKNVHGNKLSKATQQKILKKSADEVFGNKIVQEVMAELAKM</sequence>
<dbReference type="AlphaFoldDB" id="S4PPF5"/>
<proteinExistence type="predicted"/>
<dbReference type="OrthoDB" id="9965517at2"/>
<name>S4PPF5_9LACO</name>
<evidence type="ECO:0000313" key="1">
    <source>
        <dbReference type="EMBL" id="GAD16430.1"/>
    </source>
</evidence>
<keyword evidence="2" id="KW-1185">Reference proteome</keyword>
<organism evidence="1 2">
    <name type="scientific">Lentilactobacillus otakiensis DSM 19908 = JCM 15040</name>
    <dbReference type="NCBI Taxonomy" id="1423780"/>
    <lineage>
        <taxon>Bacteria</taxon>
        <taxon>Bacillati</taxon>
        <taxon>Bacillota</taxon>
        <taxon>Bacilli</taxon>
        <taxon>Lactobacillales</taxon>
        <taxon>Lactobacillaceae</taxon>
        <taxon>Lentilactobacillus</taxon>
    </lineage>
</organism>
<dbReference type="Proteomes" id="UP000016361">
    <property type="component" value="Unassembled WGS sequence"/>
</dbReference>
<dbReference type="RefSeq" id="WP_020280883.1">
    <property type="nucleotide sequence ID" value="NZ_AZED01000011.1"/>
</dbReference>